<dbReference type="Proteomes" id="UP000275408">
    <property type="component" value="Unassembled WGS sequence"/>
</dbReference>
<protein>
    <recommendedName>
        <fullName evidence="11">G-protein coupled receptors family 1 profile domain-containing protein</fullName>
    </recommendedName>
</protein>
<dbReference type="STRING" id="46731.A0A3M6UWZ6"/>
<dbReference type="InterPro" id="IPR017452">
    <property type="entry name" value="GPCR_Rhodpsn_7TM"/>
</dbReference>
<gene>
    <name evidence="12" type="ORF">pdam_00000155</name>
</gene>
<evidence type="ECO:0000256" key="4">
    <source>
        <dbReference type="ARBA" id="ARBA00022989"/>
    </source>
</evidence>
<evidence type="ECO:0000313" key="13">
    <source>
        <dbReference type="Proteomes" id="UP000275408"/>
    </source>
</evidence>
<dbReference type="OrthoDB" id="5957922at2759"/>
<keyword evidence="5" id="KW-0297">G-protein coupled receptor</keyword>
<evidence type="ECO:0000256" key="5">
    <source>
        <dbReference type="ARBA" id="ARBA00023040"/>
    </source>
</evidence>
<keyword evidence="2" id="KW-1003">Cell membrane</keyword>
<feature type="transmembrane region" description="Helical" evidence="10">
    <location>
        <begin position="240"/>
        <end position="264"/>
    </location>
</feature>
<name>A0A3M6UWZ6_POCDA</name>
<accession>A0A3M6UWZ6</accession>
<dbReference type="InterPro" id="IPR000276">
    <property type="entry name" value="GPCR_Rhodpsn"/>
</dbReference>
<keyword evidence="8" id="KW-0325">Glycoprotein</keyword>
<evidence type="ECO:0000256" key="6">
    <source>
        <dbReference type="ARBA" id="ARBA00023136"/>
    </source>
</evidence>
<proteinExistence type="predicted"/>
<feature type="domain" description="G-protein coupled receptors family 1 profile" evidence="11">
    <location>
        <begin position="53"/>
        <end position="299"/>
    </location>
</feature>
<feature type="transmembrane region" description="Helical" evidence="10">
    <location>
        <begin position="106"/>
        <end position="128"/>
    </location>
</feature>
<evidence type="ECO:0000256" key="10">
    <source>
        <dbReference type="SAM" id="Phobius"/>
    </source>
</evidence>
<reference evidence="12 13" key="1">
    <citation type="journal article" date="2018" name="Sci. Rep.">
        <title>Comparative analysis of the Pocillopora damicornis genome highlights role of immune system in coral evolution.</title>
        <authorList>
            <person name="Cunning R."/>
            <person name="Bay R.A."/>
            <person name="Gillette P."/>
            <person name="Baker A.C."/>
            <person name="Traylor-Knowles N."/>
        </authorList>
    </citation>
    <scope>NUCLEOTIDE SEQUENCE [LARGE SCALE GENOMIC DNA]</scope>
    <source>
        <strain evidence="12">RSMAS</strain>
        <tissue evidence="12">Whole animal</tissue>
    </source>
</reference>
<dbReference type="Gene3D" id="1.20.1070.10">
    <property type="entry name" value="Rhodopsin 7-helix transmembrane proteins"/>
    <property type="match status" value="1"/>
</dbReference>
<dbReference type="GO" id="GO:0004930">
    <property type="term" value="F:G protein-coupled receptor activity"/>
    <property type="evidence" value="ECO:0007669"/>
    <property type="project" value="UniProtKB-KW"/>
</dbReference>
<keyword evidence="9" id="KW-0807">Transducer</keyword>
<evidence type="ECO:0000256" key="1">
    <source>
        <dbReference type="ARBA" id="ARBA00004651"/>
    </source>
</evidence>
<dbReference type="AlphaFoldDB" id="A0A3M6UWZ6"/>
<feature type="transmembrane region" description="Helical" evidence="10">
    <location>
        <begin position="186"/>
        <end position="219"/>
    </location>
</feature>
<sequence>MISPSALKENDSSATNFSLVNNETSYGGFVCNGRFTWFSHGPMIPFCVLIIASNIVVIALVYWKESLRTLTNIILVSLAVSDLMSGLVGIPLLFACAVTKTLGACIASALFMRFTTVSTVLHFVLVASDRYAMITYSMRYNTLVTRSRVVCALLTVWITSIAVSTVQMTWYDVSESVREKKREDEVYFFIFIIVFFALPLLYMLFVYSHILVVSLRLLFATRARRTNLGDEPVHSIMRDLRGTAILISMLVVFTGCWLPFYLLILQDHVKVEIIPAYSWELCVYAFMRFIPPMSNPVFCSFCKRDFRRTIRTWLSAHGVKMCRRKDEFTRVRFTRSQSDGLTAGYVRNGTSLETSLQRSPSPRSLRAAKQTIIINH</sequence>
<dbReference type="EMBL" id="RCHS01000537">
    <property type="protein sequence ID" value="RMX58223.1"/>
    <property type="molecule type" value="Genomic_DNA"/>
</dbReference>
<dbReference type="PRINTS" id="PR00237">
    <property type="entry name" value="GPCRRHODOPSN"/>
</dbReference>
<dbReference type="PANTHER" id="PTHR24246">
    <property type="entry name" value="OLFACTORY RECEPTOR AND ADENOSINE RECEPTOR"/>
    <property type="match status" value="1"/>
</dbReference>
<keyword evidence="13" id="KW-1185">Reference proteome</keyword>
<comment type="subcellular location">
    <subcellularLocation>
        <location evidence="1">Cell membrane</location>
        <topology evidence="1">Multi-pass membrane protein</topology>
    </subcellularLocation>
</comment>
<dbReference type="PANTHER" id="PTHR24246:SF27">
    <property type="entry name" value="ADENOSINE RECEPTOR, ISOFORM A"/>
    <property type="match status" value="1"/>
</dbReference>
<evidence type="ECO:0000256" key="9">
    <source>
        <dbReference type="ARBA" id="ARBA00023224"/>
    </source>
</evidence>
<evidence type="ECO:0000259" key="11">
    <source>
        <dbReference type="PROSITE" id="PS50262"/>
    </source>
</evidence>
<keyword evidence="6 10" id="KW-0472">Membrane</keyword>
<keyword evidence="3 10" id="KW-0812">Transmembrane</keyword>
<keyword evidence="4 10" id="KW-1133">Transmembrane helix</keyword>
<feature type="transmembrane region" description="Helical" evidence="10">
    <location>
        <begin position="43"/>
        <end position="63"/>
    </location>
</feature>
<feature type="transmembrane region" description="Helical" evidence="10">
    <location>
        <begin position="149"/>
        <end position="166"/>
    </location>
</feature>
<feature type="transmembrane region" description="Helical" evidence="10">
    <location>
        <begin position="70"/>
        <end position="94"/>
    </location>
</feature>
<organism evidence="12 13">
    <name type="scientific">Pocillopora damicornis</name>
    <name type="common">Cauliflower coral</name>
    <name type="synonym">Millepora damicornis</name>
    <dbReference type="NCBI Taxonomy" id="46731"/>
    <lineage>
        <taxon>Eukaryota</taxon>
        <taxon>Metazoa</taxon>
        <taxon>Cnidaria</taxon>
        <taxon>Anthozoa</taxon>
        <taxon>Hexacorallia</taxon>
        <taxon>Scleractinia</taxon>
        <taxon>Astrocoeniina</taxon>
        <taxon>Pocilloporidae</taxon>
        <taxon>Pocillopora</taxon>
    </lineage>
</organism>
<evidence type="ECO:0000313" key="12">
    <source>
        <dbReference type="EMBL" id="RMX58223.1"/>
    </source>
</evidence>
<dbReference type="Pfam" id="PF00001">
    <property type="entry name" value="7tm_1"/>
    <property type="match status" value="1"/>
</dbReference>
<evidence type="ECO:0000256" key="3">
    <source>
        <dbReference type="ARBA" id="ARBA00022692"/>
    </source>
</evidence>
<evidence type="ECO:0000256" key="7">
    <source>
        <dbReference type="ARBA" id="ARBA00023170"/>
    </source>
</evidence>
<dbReference type="GO" id="GO:0005886">
    <property type="term" value="C:plasma membrane"/>
    <property type="evidence" value="ECO:0007669"/>
    <property type="project" value="UniProtKB-SubCell"/>
</dbReference>
<dbReference type="SUPFAM" id="SSF81321">
    <property type="entry name" value="Family A G protein-coupled receptor-like"/>
    <property type="match status" value="1"/>
</dbReference>
<keyword evidence="7" id="KW-0675">Receptor</keyword>
<comment type="caution">
    <text evidence="12">The sequence shown here is derived from an EMBL/GenBank/DDBJ whole genome shotgun (WGS) entry which is preliminary data.</text>
</comment>
<dbReference type="CDD" id="cd00637">
    <property type="entry name" value="7tm_classA_rhodopsin-like"/>
    <property type="match status" value="1"/>
</dbReference>
<dbReference type="PROSITE" id="PS50262">
    <property type="entry name" value="G_PROTEIN_RECEP_F1_2"/>
    <property type="match status" value="1"/>
</dbReference>
<evidence type="ECO:0000256" key="2">
    <source>
        <dbReference type="ARBA" id="ARBA00022475"/>
    </source>
</evidence>
<evidence type="ECO:0000256" key="8">
    <source>
        <dbReference type="ARBA" id="ARBA00023180"/>
    </source>
</evidence>